<dbReference type="PANTHER" id="PTHR43527:SF2">
    <property type="entry name" value="4-DIPHOSPHOCYTIDYL-2-C-METHYL-D-ERYTHRITOL KINASE, CHLOROPLASTIC"/>
    <property type="match status" value="1"/>
</dbReference>
<feature type="domain" description="GHMP kinase C-terminal" evidence="11">
    <location>
        <begin position="213"/>
        <end position="273"/>
    </location>
</feature>
<dbReference type="InterPro" id="IPR006204">
    <property type="entry name" value="GHMP_kinase_N_dom"/>
</dbReference>
<keyword evidence="9" id="KW-0414">Isoprene biosynthesis</keyword>
<gene>
    <name evidence="9 12" type="primary">ispE</name>
    <name evidence="12" type="ORF">EPICR_180013</name>
</gene>
<feature type="active site" evidence="9">
    <location>
        <position position="8"/>
    </location>
</feature>
<evidence type="ECO:0000256" key="6">
    <source>
        <dbReference type="ARBA" id="ARBA00022777"/>
    </source>
</evidence>
<dbReference type="InterPro" id="IPR020568">
    <property type="entry name" value="Ribosomal_Su5_D2-typ_SF"/>
</dbReference>
<accession>A0A484HG36</accession>
<proteinExistence type="inferred from homology"/>
<dbReference type="HAMAP" id="MF_00061">
    <property type="entry name" value="IspE"/>
    <property type="match status" value="1"/>
</dbReference>
<evidence type="ECO:0000313" key="12">
    <source>
        <dbReference type="EMBL" id="VEN73459.1"/>
    </source>
</evidence>
<organism evidence="12">
    <name type="scientific">uncultured Desulfobacteraceae bacterium</name>
    <dbReference type="NCBI Taxonomy" id="218296"/>
    <lineage>
        <taxon>Bacteria</taxon>
        <taxon>Pseudomonadati</taxon>
        <taxon>Thermodesulfobacteriota</taxon>
        <taxon>Desulfobacteria</taxon>
        <taxon>Desulfobacterales</taxon>
        <taxon>Desulfobacteraceae</taxon>
        <taxon>environmental samples</taxon>
    </lineage>
</organism>
<dbReference type="InterPro" id="IPR014721">
    <property type="entry name" value="Ribsml_uS5_D2-typ_fold_subgr"/>
</dbReference>
<sequence length="286" mass="30811">METRSCAKINLFLKVLGKRPDGYHSLVSLMCPIGIYDRISLDFGARDISVECDAPDVPDGPGNIAFKAARLFFERAFLKTGLKGRGVAVSISKTIPSGGGLGGGSGNAARVLSALNDFYGRPFSMPGMMEMAAAIGADAPFFIRSKPALATGIGERLQAFHRFSGRHVLVIFPGFSLSTAMIFKKLNLGLTKREQKVKCSFCVKDGWFNAEHDLRNDLEAVAGALRPEIFAMKNALSRGGASGTLMSGSGSCVFGLFRDRPSLRAAFDSISKKNDHWKLFAAEMLT</sequence>
<keyword evidence="7 9" id="KW-0067">ATP-binding</keyword>
<feature type="active site" evidence="9">
    <location>
        <position position="138"/>
    </location>
</feature>
<evidence type="ECO:0000259" key="11">
    <source>
        <dbReference type="Pfam" id="PF08544"/>
    </source>
</evidence>
<evidence type="ECO:0000256" key="9">
    <source>
        <dbReference type="HAMAP-Rule" id="MF_00061"/>
    </source>
</evidence>
<keyword evidence="6 9" id="KW-0418">Kinase</keyword>
<protein>
    <recommendedName>
        <fullName evidence="3 9">4-diphosphocytidyl-2-C-methyl-D-erythritol kinase</fullName>
        <shortName evidence="9">CMK</shortName>
        <ecNumber evidence="2 9">2.7.1.148</ecNumber>
    </recommendedName>
    <alternativeName>
        <fullName evidence="8 9">4-(cytidine-5'-diphospho)-2-C-methyl-D-erythritol kinase</fullName>
    </alternativeName>
</protein>
<dbReference type="PANTHER" id="PTHR43527">
    <property type="entry name" value="4-DIPHOSPHOCYTIDYL-2-C-METHYL-D-ERYTHRITOL KINASE, CHLOROPLASTIC"/>
    <property type="match status" value="1"/>
</dbReference>
<dbReference type="InterPro" id="IPR004424">
    <property type="entry name" value="IspE"/>
</dbReference>
<evidence type="ECO:0000256" key="7">
    <source>
        <dbReference type="ARBA" id="ARBA00022840"/>
    </source>
</evidence>
<feature type="domain" description="GHMP kinase N-terminal" evidence="10">
    <location>
        <begin position="63"/>
        <end position="144"/>
    </location>
</feature>
<dbReference type="GO" id="GO:0005524">
    <property type="term" value="F:ATP binding"/>
    <property type="evidence" value="ECO:0007669"/>
    <property type="project" value="UniProtKB-UniRule"/>
</dbReference>
<dbReference type="GO" id="GO:0019288">
    <property type="term" value="P:isopentenyl diphosphate biosynthetic process, methylerythritol 4-phosphate pathway"/>
    <property type="evidence" value="ECO:0007669"/>
    <property type="project" value="UniProtKB-UniRule"/>
</dbReference>
<dbReference type="EC" id="2.7.1.148" evidence="2 9"/>
<dbReference type="InterPro" id="IPR013750">
    <property type="entry name" value="GHMP_kinase_C_dom"/>
</dbReference>
<dbReference type="Gene3D" id="3.30.230.10">
    <property type="match status" value="1"/>
</dbReference>
<dbReference type="AlphaFoldDB" id="A0A484HG36"/>
<dbReference type="PIRSF" id="PIRSF010376">
    <property type="entry name" value="IspE"/>
    <property type="match status" value="1"/>
</dbReference>
<evidence type="ECO:0000256" key="1">
    <source>
        <dbReference type="ARBA" id="ARBA00009684"/>
    </source>
</evidence>
<dbReference type="InterPro" id="IPR036554">
    <property type="entry name" value="GHMP_kinase_C_sf"/>
</dbReference>
<dbReference type="NCBIfam" id="TIGR00154">
    <property type="entry name" value="ispE"/>
    <property type="match status" value="1"/>
</dbReference>
<evidence type="ECO:0000256" key="4">
    <source>
        <dbReference type="ARBA" id="ARBA00022679"/>
    </source>
</evidence>
<feature type="binding site" evidence="9">
    <location>
        <begin position="96"/>
        <end position="106"/>
    </location>
    <ligand>
        <name>ATP</name>
        <dbReference type="ChEBI" id="CHEBI:30616"/>
    </ligand>
</feature>
<dbReference type="Pfam" id="PF08544">
    <property type="entry name" value="GHMP_kinases_C"/>
    <property type="match status" value="1"/>
</dbReference>
<evidence type="ECO:0000259" key="10">
    <source>
        <dbReference type="Pfam" id="PF00288"/>
    </source>
</evidence>
<comment type="function">
    <text evidence="9">Catalyzes the phosphorylation of the position 2 hydroxy group of 4-diphosphocytidyl-2C-methyl-D-erythritol.</text>
</comment>
<evidence type="ECO:0000256" key="3">
    <source>
        <dbReference type="ARBA" id="ARBA00017473"/>
    </source>
</evidence>
<keyword evidence="4 9" id="KW-0808">Transferase</keyword>
<evidence type="ECO:0000256" key="8">
    <source>
        <dbReference type="ARBA" id="ARBA00032554"/>
    </source>
</evidence>
<evidence type="ECO:0000256" key="5">
    <source>
        <dbReference type="ARBA" id="ARBA00022741"/>
    </source>
</evidence>
<keyword evidence="5 9" id="KW-0547">Nucleotide-binding</keyword>
<dbReference type="EMBL" id="CAACVI010000010">
    <property type="protein sequence ID" value="VEN73459.1"/>
    <property type="molecule type" value="Genomic_DNA"/>
</dbReference>
<dbReference type="GO" id="GO:0016114">
    <property type="term" value="P:terpenoid biosynthetic process"/>
    <property type="evidence" value="ECO:0007669"/>
    <property type="project" value="UniProtKB-UniRule"/>
</dbReference>
<dbReference type="UniPathway" id="UPA00056">
    <property type="reaction ID" value="UER00094"/>
</dbReference>
<comment type="pathway">
    <text evidence="9">Isoprenoid biosynthesis; isopentenyl diphosphate biosynthesis via DXP pathway; isopentenyl diphosphate from 1-deoxy-D-xylulose 5-phosphate: step 3/6.</text>
</comment>
<dbReference type="Gene3D" id="3.30.70.890">
    <property type="entry name" value="GHMP kinase, C-terminal domain"/>
    <property type="match status" value="1"/>
</dbReference>
<comment type="similarity">
    <text evidence="1 9">Belongs to the GHMP kinase family. IspE subfamily.</text>
</comment>
<dbReference type="Pfam" id="PF00288">
    <property type="entry name" value="GHMP_kinases_N"/>
    <property type="match status" value="1"/>
</dbReference>
<evidence type="ECO:0000256" key="2">
    <source>
        <dbReference type="ARBA" id="ARBA00012052"/>
    </source>
</evidence>
<dbReference type="GO" id="GO:0050515">
    <property type="term" value="F:4-(cytidine 5'-diphospho)-2-C-methyl-D-erythritol kinase activity"/>
    <property type="evidence" value="ECO:0007669"/>
    <property type="project" value="UniProtKB-UniRule"/>
</dbReference>
<comment type="catalytic activity">
    <reaction evidence="9">
        <text>4-CDP-2-C-methyl-D-erythritol + ATP = 4-CDP-2-C-methyl-D-erythritol 2-phosphate + ADP + H(+)</text>
        <dbReference type="Rhea" id="RHEA:18437"/>
        <dbReference type="ChEBI" id="CHEBI:15378"/>
        <dbReference type="ChEBI" id="CHEBI:30616"/>
        <dbReference type="ChEBI" id="CHEBI:57823"/>
        <dbReference type="ChEBI" id="CHEBI:57919"/>
        <dbReference type="ChEBI" id="CHEBI:456216"/>
        <dbReference type="EC" id="2.7.1.148"/>
    </reaction>
</comment>
<dbReference type="SUPFAM" id="SSF55060">
    <property type="entry name" value="GHMP Kinase, C-terminal domain"/>
    <property type="match status" value="1"/>
</dbReference>
<reference evidence="12" key="1">
    <citation type="submission" date="2019-01" db="EMBL/GenBank/DDBJ databases">
        <authorList>
            <consortium name="Genoscope - CEA"/>
            <person name="William W."/>
        </authorList>
    </citation>
    <scope>NUCLEOTIDE SEQUENCE</scope>
    <source>
        <strain evidence="12">CR-1</strain>
    </source>
</reference>
<dbReference type="SUPFAM" id="SSF54211">
    <property type="entry name" value="Ribosomal protein S5 domain 2-like"/>
    <property type="match status" value="1"/>
</dbReference>
<name>A0A484HG36_9BACT</name>